<evidence type="ECO:0000256" key="3">
    <source>
        <dbReference type="ARBA" id="ARBA00022723"/>
    </source>
</evidence>
<organism evidence="7 8">
    <name type="scientific">Pontibacter korlensis</name>
    <dbReference type="NCBI Taxonomy" id="400092"/>
    <lineage>
        <taxon>Bacteria</taxon>
        <taxon>Pseudomonadati</taxon>
        <taxon>Bacteroidota</taxon>
        <taxon>Cytophagia</taxon>
        <taxon>Cytophagales</taxon>
        <taxon>Hymenobacteraceae</taxon>
        <taxon>Pontibacter</taxon>
    </lineage>
</organism>
<dbReference type="NCBIfam" id="TIGR04085">
    <property type="entry name" value="rSAM_more_4Fe4S"/>
    <property type="match status" value="1"/>
</dbReference>
<keyword evidence="2" id="KW-0949">S-adenosyl-L-methionine</keyword>
<dbReference type="InterPro" id="IPR023867">
    <property type="entry name" value="Sulphatase_maturase_rSAM"/>
</dbReference>
<evidence type="ECO:0000256" key="2">
    <source>
        <dbReference type="ARBA" id="ARBA00022691"/>
    </source>
</evidence>
<dbReference type="SFLD" id="SFLDS00029">
    <property type="entry name" value="Radical_SAM"/>
    <property type="match status" value="1"/>
</dbReference>
<dbReference type="PATRIC" id="fig|400092.3.peg.3461"/>
<dbReference type="OrthoDB" id="9808591at2"/>
<dbReference type="Gene3D" id="3.20.20.70">
    <property type="entry name" value="Aldolase class I"/>
    <property type="match status" value="1"/>
</dbReference>
<keyword evidence="4" id="KW-0408">Iron</keyword>
<dbReference type="InterPro" id="IPR013785">
    <property type="entry name" value="Aldolase_TIM"/>
</dbReference>
<dbReference type="HOGENOM" id="CLU_009273_3_1_10"/>
<keyword evidence="5" id="KW-0411">Iron-sulfur</keyword>
<dbReference type="GO" id="GO:0046872">
    <property type="term" value="F:metal ion binding"/>
    <property type="evidence" value="ECO:0007669"/>
    <property type="project" value="UniProtKB-KW"/>
</dbReference>
<dbReference type="AlphaFoldDB" id="A0A0E3UXI2"/>
<evidence type="ECO:0000256" key="4">
    <source>
        <dbReference type="ARBA" id="ARBA00023004"/>
    </source>
</evidence>
<sequence>MRYKLSYYTIITEPINQDAEQLKRIIYSSRTGTATVIEQQTLEYIQQGAFDAVNPEFLLKLLEAEIVVPAFEDEVNQVLSEFQIAQKTNKTLDYVITPTANCQLGCNYCGQSHTNVTLSQSLSDNIYKHIQKKLGDRDYEGLNVTWYGAEPLMGYTAIQVLSAKLIELTREGKMAYGASMITNGLSLKEKIFTDLVTKAHVTDYQITLDGVAATHDKSRMTKSGEPTFDIILRNIVTAVNHPLYVERNCAITIRVNVHKNNFQEVDALIDIVHEHGIHNKVYMDFAPIHDWGNNDADDTIGIAMEDFVSLEIDWIMKMRRLGFRKSGIIPSRKYSTCMTTTADSELIDAKGEISYCWEVPYTDGLGQDKGLVIGNVNNTESVYWDKVDMAPLRDWYNDIRQEKNNSANCKACKLLPVCGGSCPISWYKGKPACPSFKFNIEDRLVLQYLNESLSV</sequence>
<dbReference type="PANTHER" id="PTHR43273:SF8">
    <property type="entry name" value="RADICAL SAM DOMAIN PROTEIN"/>
    <property type="match status" value="1"/>
</dbReference>
<dbReference type="STRING" id="400092.PKOR_15820"/>
<reference evidence="7 8" key="1">
    <citation type="journal article" date="2015" name="Sci. Rep.">
        <title>Unraveling adaptation of Pontibacter korlensis to radiation and infertility in desert through complete genome and comparative transcriptomic analysis.</title>
        <authorList>
            <person name="Dai J."/>
            <person name="Dai W."/>
            <person name="Qiu C."/>
            <person name="Yang Z."/>
            <person name="Zhang Y."/>
            <person name="Zhou M."/>
            <person name="Zhang L."/>
            <person name="Fang C."/>
            <person name="Gao Q."/>
            <person name="Yang Q."/>
            <person name="Li X."/>
            <person name="Wang Z."/>
            <person name="Wang Z."/>
            <person name="Jia Z."/>
            <person name="Chen X."/>
        </authorList>
    </citation>
    <scope>NUCLEOTIDE SEQUENCE [LARGE SCALE GENOMIC DNA]</scope>
    <source>
        <strain evidence="7 8">X14-1T</strain>
    </source>
</reference>
<dbReference type="RefSeq" id="WP_046312016.1">
    <property type="nucleotide sequence ID" value="NZ_CBCSCY010000018.1"/>
</dbReference>
<dbReference type="PANTHER" id="PTHR43273">
    <property type="entry name" value="ANAEROBIC SULFATASE-MATURATING ENZYME HOMOLOG ASLB-RELATED"/>
    <property type="match status" value="1"/>
</dbReference>
<dbReference type="SUPFAM" id="SSF102114">
    <property type="entry name" value="Radical SAM enzymes"/>
    <property type="match status" value="1"/>
</dbReference>
<keyword evidence="8" id="KW-1185">Reference proteome</keyword>
<evidence type="ECO:0000256" key="5">
    <source>
        <dbReference type="ARBA" id="ARBA00023014"/>
    </source>
</evidence>
<dbReference type="GO" id="GO:0051536">
    <property type="term" value="F:iron-sulfur cluster binding"/>
    <property type="evidence" value="ECO:0007669"/>
    <property type="project" value="UniProtKB-KW"/>
</dbReference>
<keyword evidence="3" id="KW-0479">Metal-binding</keyword>
<dbReference type="InterPro" id="IPR058240">
    <property type="entry name" value="rSAM_sf"/>
</dbReference>
<dbReference type="InterPro" id="IPR023885">
    <property type="entry name" value="4Fe4S-binding_SPASM_dom"/>
</dbReference>
<dbReference type="EMBL" id="CP009621">
    <property type="protein sequence ID" value="AKD04287.1"/>
    <property type="molecule type" value="Genomic_DNA"/>
</dbReference>
<evidence type="ECO:0000313" key="7">
    <source>
        <dbReference type="EMBL" id="AKD04287.1"/>
    </source>
</evidence>
<accession>A0A0E3UXI2</accession>
<dbReference type="SFLD" id="SFLDG01067">
    <property type="entry name" value="SPASM/twitch_domain_containing"/>
    <property type="match status" value="1"/>
</dbReference>
<evidence type="ECO:0000256" key="1">
    <source>
        <dbReference type="ARBA" id="ARBA00001966"/>
    </source>
</evidence>
<evidence type="ECO:0000313" key="8">
    <source>
        <dbReference type="Proteomes" id="UP000033109"/>
    </source>
</evidence>
<dbReference type="GO" id="GO:0016491">
    <property type="term" value="F:oxidoreductase activity"/>
    <property type="evidence" value="ECO:0007669"/>
    <property type="project" value="InterPro"/>
</dbReference>
<proteinExistence type="predicted"/>
<comment type="cofactor">
    <cofactor evidence="1">
        <name>[4Fe-4S] cluster</name>
        <dbReference type="ChEBI" id="CHEBI:49883"/>
    </cofactor>
</comment>
<feature type="domain" description="Radical SAM core" evidence="6">
    <location>
        <begin position="97"/>
        <end position="269"/>
    </location>
</feature>
<dbReference type="Proteomes" id="UP000033109">
    <property type="component" value="Chromosome"/>
</dbReference>
<dbReference type="KEGG" id="pko:PKOR_15820"/>
<dbReference type="Pfam" id="PF04055">
    <property type="entry name" value="Radical_SAM"/>
    <property type="match status" value="1"/>
</dbReference>
<name>A0A0E3UXI2_9BACT</name>
<evidence type="ECO:0000259" key="6">
    <source>
        <dbReference type="Pfam" id="PF04055"/>
    </source>
</evidence>
<dbReference type="InterPro" id="IPR007197">
    <property type="entry name" value="rSAM"/>
</dbReference>
<dbReference type="UniPathway" id="UPA00782"/>
<protein>
    <recommendedName>
        <fullName evidence="6">Radical SAM core domain-containing protein</fullName>
    </recommendedName>
</protein>
<dbReference type="CDD" id="cd01335">
    <property type="entry name" value="Radical_SAM"/>
    <property type="match status" value="1"/>
</dbReference>
<gene>
    <name evidence="7" type="ORF">PKOR_15820</name>
</gene>